<evidence type="ECO:0000256" key="5">
    <source>
        <dbReference type="ARBA" id="ARBA00022519"/>
    </source>
</evidence>
<keyword evidence="5" id="KW-0997">Cell inner membrane</keyword>
<evidence type="ECO:0000256" key="13">
    <source>
        <dbReference type="ARBA" id="ARBA00023136"/>
    </source>
</evidence>
<keyword evidence="11 17" id="KW-0418">Kinase</keyword>
<feature type="domain" description="PAC" evidence="16">
    <location>
        <begin position="339"/>
        <end position="391"/>
    </location>
</feature>
<accession>Q0YQ29</accession>
<sequence>MHKNNIHSDRTRSGETGFSALLEALPDAVYIIDEKGVILDTNTLFTSQFNMQPQECLGANIYDLIENVVHLPELATYHREKSEEVLRTGKRVEFADARDIRKVTISPLGLPDESETRLLVTIQNIAEQNRIYRELQKERSIKTTILDAIPFSVVILDADLKMNFGNRYAQEMLFCKPESANSCIDASDFFGADEMGFLRKTIMEILDSGIEDAREIEVHPHGAPNPLWLLTRTSRIFIDGEPCALSIGVDITERKLSEIALRESKMRFSYALDASHSGIWEWNVETDELSWSEQVWGLYGLQVNALPLNNQLCVDTVHPDDREMASWMTRKAAREGSAAAIEYRVIHPDGSIHWLTSRGMPLHDKSGAVTRFIGTIIDITERKESEIALSDSKTRLNQALKAASAGVWEWDLNTGENIWSDEIWPLYGLESSEGNPSFELWAKSIHNEDRQKVIQTVSDAARNATELNIEYRVLYPDCSVHWLLSRGKPIFNDNDKAIRYIGTIIDITEQKQTEIALSANKTRFSFALDATHAGVWEWDVRADQIIWSDHVWALYGLEPNSMAKTHKLCASTVHPDDRELTFQKVMSAVQKETDINMEYRVCHLDGSIHWLMCRGMPLLDENGQVTHYIGTVMDITERKERDREIVESRSLLKQALEAARAGTWEWNLNTGENTWSEEARLLHGLKLDNPKPSFELWASTIHPDDRQRVIRSAASAAENKTELYSEYRISYQNNSIRWLMSRGKPLYDRDGNVERFIGTIIDITERKEIEEELRRSQERLNFILENSHIGVWDLNLQDGNTDRTLEHARIFGYETIPPVWSLEKFFDHIIPEDRSAIEALVPRKIAKKESYTFECRIHSARGELRWIRVTGTYKFDKQSNANHVLGIIEDITGQKEVQSALRESELKFRTIFDHFPVAIAIKNAHDGKLLDVNNAWQQIFGYTKEEVTGRTVKELNLYIQNEDYEKNSAVLNEQGKIVNKTFLFRKKNGKTVHALYSGEHIMLNSKECFLVMMTDITLQELQQVSIERLEQIVAERTRQLNEEVEHLHNFISMISHEYRTPLAIIRGNLNLIKLKNKSSDNPNIPHINKINKAIDRLVEVMEIAIEESRIIGSRTTAESVSVELAPVVASQIESFRNMWDDRSILYMEKLGNADIYCDPSQLKLAIFNLLDNARKYSPSDSPIEVDGRIEDNEAVIRIRNRSERISQYEEEAVFEKYRRGSNAVGTAGAGIGLWLVRTIINQLDGQVNIIHTASGVEATVRIPLANHE</sequence>
<dbReference type="InterPro" id="IPR000014">
    <property type="entry name" value="PAS"/>
</dbReference>
<dbReference type="PROSITE" id="PS50112">
    <property type="entry name" value="PAS"/>
    <property type="match status" value="3"/>
</dbReference>
<evidence type="ECO:0000256" key="9">
    <source>
        <dbReference type="ARBA" id="ARBA00022737"/>
    </source>
</evidence>
<evidence type="ECO:0000256" key="3">
    <source>
        <dbReference type="ARBA" id="ARBA00012438"/>
    </source>
</evidence>
<dbReference type="Gene3D" id="3.30.450.20">
    <property type="entry name" value="PAS domain"/>
    <property type="match status" value="8"/>
</dbReference>
<dbReference type="EC" id="2.7.13.3" evidence="3"/>
<dbReference type="PROSITE" id="PS50113">
    <property type="entry name" value="PAC"/>
    <property type="match status" value="5"/>
</dbReference>
<dbReference type="CDD" id="cd00082">
    <property type="entry name" value="HisKA"/>
    <property type="match status" value="1"/>
</dbReference>
<dbReference type="FunFam" id="2.10.70.100:FF:000001">
    <property type="entry name" value="Sensory transduction histidine kinase"/>
    <property type="match status" value="1"/>
</dbReference>
<dbReference type="InterPro" id="IPR003594">
    <property type="entry name" value="HATPase_dom"/>
</dbReference>
<dbReference type="InterPro" id="IPR036097">
    <property type="entry name" value="HisK_dim/P_sf"/>
</dbReference>
<dbReference type="Gene3D" id="3.30.565.10">
    <property type="entry name" value="Histidine kinase-like ATPase, C-terminal domain"/>
    <property type="match status" value="1"/>
</dbReference>
<keyword evidence="9" id="KW-0677">Repeat</keyword>
<dbReference type="SMART" id="SM00091">
    <property type="entry name" value="PAS"/>
    <property type="match status" value="8"/>
</dbReference>
<dbReference type="InterPro" id="IPR001610">
    <property type="entry name" value="PAC"/>
</dbReference>
<dbReference type="Pfam" id="PF00512">
    <property type="entry name" value="HisKA"/>
    <property type="match status" value="1"/>
</dbReference>
<keyword evidence="6" id="KW-0597">Phosphoprotein</keyword>
<protein>
    <recommendedName>
        <fullName evidence="3">histidine kinase</fullName>
        <ecNumber evidence="3">2.7.13.3</ecNumber>
    </recommendedName>
</protein>
<dbReference type="SUPFAM" id="SSF55785">
    <property type="entry name" value="PYP-like sensor domain (PAS domain)"/>
    <property type="match status" value="8"/>
</dbReference>
<evidence type="ECO:0000256" key="4">
    <source>
        <dbReference type="ARBA" id="ARBA00022475"/>
    </source>
</evidence>
<evidence type="ECO:0000256" key="2">
    <source>
        <dbReference type="ARBA" id="ARBA00004429"/>
    </source>
</evidence>
<evidence type="ECO:0000313" key="17">
    <source>
        <dbReference type="EMBL" id="EAT58368.1"/>
    </source>
</evidence>
<dbReference type="AlphaFoldDB" id="Q0YQ29"/>
<dbReference type="InterPro" id="IPR035965">
    <property type="entry name" value="PAS-like_dom_sf"/>
</dbReference>
<dbReference type="InterPro" id="IPR013767">
    <property type="entry name" value="PAS_fold"/>
</dbReference>
<evidence type="ECO:0000256" key="12">
    <source>
        <dbReference type="ARBA" id="ARBA00022989"/>
    </source>
</evidence>
<comment type="subcellular location">
    <subcellularLocation>
        <location evidence="2">Cell inner membrane</location>
        <topology evidence="2">Multi-pass membrane protein</topology>
    </subcellularLocation>
</comment>
<dbReference type="SUPFAM" id="SSF55874">
    <property type="entry name" value="ATPase domain of HSP90 chaperone/DNA topoisomerase II/histidine kinase"/>
    <property type="match status" value="1"/>
</dbReference>
<feature type="domain" description="PAS" evidence="15">
    <location>
        <begin position="14"/>
        <end position="89"/>
    </location>
</feature>
<keyword evidence="7" id="KW-0808">Transferase</keyword>
<dbReference type="OrthoDB" id="9808408at2"/>
<feature type="domain" description="PAC" evidence="16">
    <location>
        <begin position="723"/>
        <end position="775"/>
    </location>
</feature>
<feature type="domain" description="PAS" evidence="15">
    <location>
        <begin position="904"/>
        <end position="973"/>
    </location>
</feature>
<keyword evidence="13" id="KW-0472">Membrane</keyword>
<feature type="domain" description="Histidine kinase" evidence="14">
    <location>
        <begin position="1053"/>
        <end position="1266"/>
    </location>
</feature>
<evidence type="ECO:0000259" key="16">
    <source>
        <dbReference type="PROSITE" id="PS50113"/>
    </source>
</evidence>
<feature type="domain" description="PAS" evidence="15">
    <location>
        <begin position="520"/>
        <end position="592"/>
    </location>
</feature>
<proteinExistence type="predicted"/>
<dbReference type="Pfam" id="PF13426">
    <property type="entry name" value="PAS_9"/>
    <property type="match status" value="1"/>
</dbReference>
<comment type="catalytic activity">
    <reaction evidence="1">
        <text>ATP + protein L-histidine = ADP + protein N-phospho-L-histidine.</text>
        <dbReference type="EC" id="2.7.13.3"/>
    </reaction>
</comment>
<evidence type="ECO:0000259" key="14">
    <source>
        <dbReference type="PROSITE" id="PS50109"/>
    </source>
</evidence>
<evidence type="ECO:0000256" key="8">
    <source>
        <dbReference type="ARBA" id="ARBA00022692"/>
    </source>
</evidence>
<dbReference type="Gene3D" id="2.10.70.100">
    <property type="match status" value="4"/>
</dbReference>
<dbReference type="Pfam" id="PF02518">
    <property type="entry name" value="HATPase_c"/>
    <property type="match status" value="1"/>
</dbReference>
<dbReference type="SMART" id="SM00086">
    <property type="entry name" value="PAC"/>
    <property type="match status" value="7"/>
</dbReference>
<keyword evidence="10" id="KW-0547">Nucleotide-binding</keyword>
<organism evidence="17 18">
    <name type="scientific">Chlorobium ferrooxidans DSM 13031</name>
    <dbReference type="NCBI Taxonomy" id="377431"/>
    <lineage>
        <taxon>Bacteria</taxon>
        <taxon>Pseudomonadati</taxon>
        <taxon>Chlorobiota</taxon>
        <taxon>Chlorobiia</taxon>
        <taxon>Chlorobiales</taxon>
        <taxon>Chlorobiaceae</taxon>
        <taxon>Chlorobium/Pelodictyon group</taxon>
        <taxon>Chlorobium</taxon>
    </lineage>
</organism>
<evidence type="ECO:0000256" key="1">
    <source>
        <dbReference type="ARBA" id="ARBA00000085"/>
    </source>
</evidence>
<keyword evidence="12" id="KW-1133">Transmembrane helix</keyword>
<dbReference type="PROSITE" id="PS50109">
    <property type="entry name" value="HIS_KIN"/>
    <property type="match status" value="1"/>
</dbReference>
<keyword evidence="4" id="KW-1003">Cell membrane</keyword>
<gene>
    <name evidence="17" type="ORF">CferDRAFT_0307</name>
</gene>
<dbReference type="InterPro" id="IPR003661">
    <property type="entry name" value="HisK_dim/P_dom"/>
</dbReference>
<dbReference type="SUPFAM" id="SSF47384">
    <property type="entry name" value="Homodimeric domain of signal transducing histidine kinase"/>
    <property type="match status" value="1"/>
</dbReference>
<dbReference type="Pfam" id="PF08447">
    <property type="entry name" value="PAS_3"/>
    <property type="match status" value="5"/>
</dbReference>
<evidence type="ECO:0000259" key="15">
    <source>
        <dbReference type="PROSITE" id="PS50112"/>
    </source>
</evidence>
<name>Q0YQ29_9CHLB</name>
<dbReference type="GO" id="GO:0005524">
    <property type="term" value="F:ATP binding"/>
    <property type="evidence" value="ECO:0007669"/>
    <property type="project" value="UniProtKB-KW"/>
</dbReference>
<evidence type="ECO:0000256" key="11">
    <source>
        <dbReference type="ARBA" id="ARBA00022777"/>
    </source>
</evidence>
<dbReference type="InterPro" id="IPR005467">
    <property type="entry name" value="His_kinase_dom"/>
</dbReference>
<evidence type="ECO:0000256" key="7">
    <source>
        <dbReference type="ARBA" id="ARBA00022679"/>
    </source>
</evidence>
<dbReference type="Pfam" id="PF00989">
    <property type="entry name" value="PAS"/>
    <property type="match status" value="1"/>
</dbReference>
<evidence type="ECO:0000256" key="6">
    <source>
        <dbReference type="ARBA" id="ARBA00022553"/>
    </source>
</evidence>
<dbReference type="GO" id="GO:0005886">
    <property type="term" value="C:plasma membrane"/>
    <property type="evidence" value="ECO:0007669"/>
    <property type="project" value="UniProtKB-SubCell"/>
</dbReference>
<dbReference type="GO" id="GO:0006355">
    <property type="term" value="P:regulation of DNA-templated transcription"/>
    <property type="evidence" value="ECO:0007669"/>
    <property type="project" value="InterPro"/>
</dbReference>
<dbReference type="InterPro" id="IPR013655">
    <property type="entry name" value="PAS_fold_3"/>
</dbReference>
<dbReference type="InterPro" id="IPR036890">
    <property type="entry name" value="HATPase_C_sf"/>
</dbReference>
<dbReference type="GO" id="GO:0000155">
    <property type="term" value="F:phosphorelay sensor kinase activity"/>
    <property type="evidence" value="ECO:0007669"/>
    <property type="project" value="InterPro"/>
</dbReference>
<evidence type="ECO:0000313" key="18">
    <source>
        <dbReference type="Proteomes" id="UP000004162"/>
    </source>
</evidence>
<dbReference type="RefSeq" id="WP_006366978.1">
    <property type="nucleotide sequence ID" value="NZ_AASE01000021.1"/>
</dbReference>
<feature type="domain" description="PAC" evidence="16">
    <location>
        <begin position="851"/>
        <end position="903"/>
    </location>
</feature>
<comment type="caution">
    <text evidence="17">The sequence shown here is derived from an EMBL/GenBank/DDBJ whole genome shotgun (WGS) entry which is preliminary data.</text>
</comment>
<dbReference type="SMART" id="SM00388">
    <property type="entry name" value="HisKA"/>
    <property type="match status" value="1"/>
</dbReference>
<keyword evidence="18" id="KW-1185">Reference proteome</keyword>
<dbReference type="InterPro" id="IPR052162">
    <property type="entry name" value="Sensor_kinase/Photoreceptor"/>
</dbReference>
<keyword evidence="17" id="KW-0067">ATP-binding</keyword>
<dbReference type="Gene3D" id="1.10.287.130">
    <property type="match status" value="1"/>
</dbReference>
<dbReference type="NCBIfam" id="TIGR00229">
    <property type="entry name" value="sensory_box"/>
    <property type="match status" value="7"/>
</dbReference>
<feature type="domain" description="PAC" evidence="16">
    <location>
        <begin position="467"/>
        <end position="519"/>
    </location>
</feature>
<evidence type="ECO:0000256" key="10">
    <source>
        <dbReference type="ARBA" id="ARBA00022741"/>
    </source>
</evidence>
<dbReference type="InterPro" id="IPR000700">
    <property type="entry name" value="PAS-assoc_C"/>
</dbReference>
<dbReference type="PANTHER" id="PTHR43304:SF1">
    <property type="entry name" value="PAC DOMAIN-CONTAINING PROTEIN"/>
    <property type="match status" value="1"/>
</dbReference>
<dbReference type="PANTHER" id="PTHR43304">
    <property type="entry name" value="PHYTOCHROME-LIKE PROTEIN CPH1"/>
    <property type="match status" value="1"/>
</dbReference>
<feature type="domain" description="PAC" evidence="16">
    <location>
        <begin position="595"/>
        <end position="647"/>
    </location>
</feature>
<dbReference type="CDD" id="cd00130">
    <property type="entry name" value="PAS"/>
    <property type="match status" value="7"/>
</dbReference>
<dbReference type="SMART" id="SM00387">
    <property type="entry name" value="HATPase_c"/>
    <property type="match status" value="1"/>
</dbReference>
<reference evidence="17 18" key="1">
    <citation type="submission" date="2006-07" db="EMBL/GenBank/DDBJ databases">
        <title>Annotation of the draft genome assembly of Chlorobium ferroxidans DSM 13031.</title>
        <authorList>
            <consortium name="US DOE Joint Genome Institute (JGI-ORNL)"/>
            <person name="Larimer F."/>
            <person name="Land M."/>
            <person name="Hauser L."/>
        </authorList>
    </citation>
    <scope>NUCLEOTIDE SEQUENCE [LARGE SCALE GENOMIC DNA]</scope>
    <source>
        <strain evidence="17 18">DSM 13031</strain>
    </source>
</reference>
<dbReference type="EMBL" id="AASE01000021">
    <property type="protein sequence ID" value="EAT58368.1"/>
    <property type="molecule type" value="Genomic_DNA"/>
</dbReference>
<dbReference type="Proteomes" id="UP000004162">
    <property type="component" value="Unassembled WGS sequence"/>
</dbReference>
<keyword evidence="8" id="KW-0812">Transmembrane</keyword>
<reference evidence="17 18" key="2">
    <citation type="submission" date="2006-07" db="EMBL/GenBank/DDBJ databases">
        <title>Sequencing of the draft genome and assembly of Chlorobium ferroxidans DSM 13031.</title>
        <authorList>
            <consortium name="US DOE Joint Genome Institute (JGI-PGF)"/>
            <person name="Copeland A."/>
            <person name="Lucas S."/>
            <person name="Lapidus A."/>
            <person name="Barry K."/>
            <person name="Glavina del Rio T."/>
            <person name="Dalin E."/>
            <person name="Tice H."/>
            <person name="Bruce D."/>
            <person name="Pitluck S."/>
            <person name="Richardson P."/>
        </authorList>
    </citation>
    <scope>NUCLEOTIDE SEQUENCE [LARGE SCALE GENOMIC DNA]</scope>
    <source>
        <strain evidence="17 18">DSM 13031</strain>
    </source>
</reference>